<evidence type="ECO:0000259" key="23">
    <source>
        <dbReference type="PROSITE" id="PS50894"/>
    </source>
</evidence>
<feature type="domain" description="PAC" evidence="22">
    <location>
        <begin position="584"/>
        <end position="635"/>
    </location>
</feature>
<dbReference type="Gene3D" id="3.30.565.10">
    <property type="entry name" value="Histidine kinase-like ATPase, C-terminal domain"/>
    <property type="match status" value="1"/>
</dbReference>
<keyword evidence="4" id="KW-1003">Cell membrane</keyword>
<feature type="domain" description="PAS" evidence="21">
    <location>
        <begin position="756"/>
        <end position="827"/>
    </location>
</feature>
<evidence type="ECO:0000256" key="9">
    <source>
        <dbReference type="ARBA" id="ARBA00022737"/>
    </source>
</evidence>
<dbReference type="SUPFAM" id="SSF55781">
    <property type="entry name" value="GAF domain-like"/>
    <property type="match status" value="1"/>
</dbReference>
<dbReference type="Pfam" id="PF13188">
    <property type="entry name" value="PAS_8"/>
    <property type="match status" value="1"/>
</dbReference>
<gene>
    <name evidence="24" type="ORF">CALK_2273</name>
</gene>
<feature type="domain" description="PAS" evidence="21">
    <location>
        <begin position="1320"/>
        <end position="1392"/>
    </location>
</feature>
<dbReference type="eggNOG" id="COG5002">
    <property type="taxonomic scope" value="Bacteria"/>
</dbReference>
<dbReference type="GO" id="GO:0005886">
    <property type="term" value="C:plasma membrane"/>
    <property type="evidence" value="ECO:0007669"/>
    <property type="project" value="UniProtKB-SubCell"/>
</dbReference>
<dbReference type="Gene3D" id="3.30.450.20">
    <property type="entry name" value="PAS domain"/>
    <property type="match status" value="14"/>
</dbReference>
<feature type="domain" description="PAS" evidence="21">
    <location>
        <begin position="1573"/>
        <end position="1643"/>
    </location>
</feature>
<feature type="domain" description="PAS" evidence="21">
    <location>
        <begin position="1448"/>
        <end position="1518"/>
    </location>
</feature>
<dbReference type="Pfam" id="PF01590">
    <property type="entry name" value="GAF"/>
    <property type="match status" value="1"/>
</dbReference>
<dbReference type="InterPro" id="IPR036890">
    <property type="entry name" value="HATPase_C_sf"/>
</dbReference>
<dbReference type="InterPro" id="IPR003661">
    <property type="entry name" value="HisK_dim/P_dom"/>
</dbReference>
<evidence type="ECO:0000256" key="2">
    <source>
        <dbReference type="ARBA" id="ARBA00004429"/>
    </source>
</evidence>
<dbReference type="InterPro" id="IPR003018">
    <property type="entry name" value="GAF"/>
</dbReference>
<keyword evidence="13" id="KW-1133">Transmembrane helix</keyword>
<dbReference type="EC" id="2.7.13.3" evidence="3"/>
<dbReference type="Proteomes" id="UP000017148">
    <property type="component" value="Unassembled WGS sequence"/>
</dbReference>
<feature type="coiled-coil region" evidence="17">
    <location>
        <begin position="2585"/>
        <end position="2619"/>
    </location>
</feature>
<dbReference type="PANTHER" id="PTHR43304:SF1">
    <property type="entry name" value="PAC DOMAIN-CONTAINING PROTEIN"/>
    <property type="match status" value="1"/>
</dbReference>
<dbReference type="PANTHER" id="PTHR43304">
    <property type="entry name" value="PHYTOCHROME-LIKE PROTEIN CPH1"/>
    <property type="match status" value="1"/>
</dbReference>
<feature type="modified residue" description="Phosphohistidine" evidence="15">
    <location>
        <position position="2568"/>
    </location>
</feature>
<sequence length="2622" mass="301450">MENNPILNSPIMGYAHHRILLDESGTPVDYEFLEVNGTFEKLTGVKADAIIGETVTDAIPGIEKAEFDWISYYGEVALNGGEKEFEQYSEPLNKWYRVHVYSTEKLFFTTMFIDITASKQKEENLRFKSTIVENVNDSIVVTDTQFKITYINSAAEKLYGYTPEELIGKSPDIFNAEAMSQKIQQELYETVSSGKVYESTSINRRKDGGLFHCEYKVQPITDESGKIISFVGVQRDVTASKKQTEELEAFFSVNLDLLCIADIEGNFIKTNEAWSRILGYSTEELNNRKFLEFVHPDDMDATLGAMAKLGKGDDVLEFTNRYKCKDGSYRFIEWRSHPKGNVIYAAARDVTEKVLSERQLLSDKQQIDMFFNQSLHGFFMCMLDEPIEWNEKTDKKKMIEYVLDRQKMTRVNQAMLDQYGAREKEFVGITVRELFKHDLEHAREIWTGLFDKGKWHVETYEQKMDGTPIIIKGDYICLYDEKGRITGHFGVQVDVTEEKQHERELAFQNALMKTQMEVSLDGILFVDEKDTIRFFNQRFADIWGIPDSVMSEQSGEEALEHVLPKLTDPDGFAQRIHDLSENKHEKSYDEIYLKDGKILERYSSPTFGTHDEYYGRIWYYRDITERKNAEIQLRESEERYRTLFETMTEGCQIIGKNYEYLFINNTAEKQGRKTKEELVGKKMADVYPGIEITDMFAKIQTCMEDKSSEILENLFAYEDGSQRWFQLRMKPVPQGVFILSLDITEQKEMEKTLQENEQKLRSVIESARSVALVVTDLHAVVEEFSPGAEEIFGYSQEEMIGAPVATLHEPAEAALLSEYVEKLEKTHEGFTIEPKLIRKNGEVFPALFTVEPLLDSHGNLKGTLGVSVDISQLKDTEEKLRQSQEQYQSLVNNVPGITFRCKADKDWTMLFLTTQIDSITGYTAEELLGNAKTSYGELTHPDDQQFVAQSVEAGIHANAPWEIEYRVRHKDGSLRWVYEKGIAIKDEDGHVQYLDGFILDVTDRKQAEEELKISEERYNLAISGTGVGLWDWDMINNTVFFSEQWKKMLGYEDHEIPNKFSGWQNLWHPDDVDRIEKHINDYLDGKSKSYEVEHRLQAKDGSWRWILTRGEIEKDSAGQPIRWTGTNIDITQRKHAEEALEYNLSFQTIVSEIAAQFVKTTEETYDTDIHTLLKKIGTTFHIDRSYLFIFSPNYETMTNTHEWCAHGIPSQMDQIQNQRVDLFPWFMSQIQSGHTVHIPLVSQLPAGAAAEKEEFTRQNIQSLLCVPIVTDNRIWGFIGFDAVTEWRTWDRSEIRNLRLLAQLLGETLLKKEAREKLHSATTRLTLATQAGGVGVWEFDPVKNSLSWDDQMYKLYGISREQFTNAYEAWEAYTHQDDLARVNDEVQAALRGENKFDTEFRIVWPDGSIHHIRGLAEVLFDSHGNPVNVIGTNWDITEEKENREQLALSEKRYKGLIESQTDLIVRVDTDNRLTYVNNAYCKTFGKNQEELLGNSFTPLVHEDDRENTMREMDKLFTPPYRVTLEQRAFTEKGWRWLSWEDTAILDENDTVVEIQGVGRDITERKQAEEDLKKLKMEYESVLNTQKEMICRFTPDTTITFVNKAYCTAFGTNKEELLGTPFLNLVPEEEQEGILQHIKTLKETNEPITYEHMAIMPNGSITWQEWTDYVISSENNRVTELQSVGYDITERKEAEAALLYERDLFTAGPVFTIEWDPVDNWPIRNVSRNVEEVLGYTPQYMQSDEFKYAELIHPDDIERIGEEVSHNISNHIDTYEQSYRLKCRDGEYRWFYDFTKLVRNDTGELTAIRGYMYDQTHQKESEQALESERLRLAGIIEGTHVGTWEWNVQTGETVFNERWAEIVGYTLDEISPVSIETWMNLAHPDDLKGSEKQLEEHFRGERSYYDYESRMKHKNGEWVWVLDRGKVVTWTKDGKPLLMLGTHQDITERKEAEEEMREINNELEIATAQANSMAAEAEMASAAKSEFLANMSHEIRTPLNGVIGFTDLLKSTPLSPLQQQYVDNANVSGHTLLGIINDILDFSKIEAGMLHLEMIQTDMIELLENSIDIVKYQAGEKNLELLLHIDQAMPRFAVTDPIRLKQILANLLGNAVKFTTEGEVELKVQYEDIEDGRGKLSFFVRDTGVGITEEQKEKLFKAFSQADSSTTRKFGGTGLGLIISDLIAKKLGGKILVDSTQGEGTTFYFEFVAETEHGEMDETDSIENIERCLIIDDNANNRLILEGMLKNWDITSEACDNGLTALKLLETSKPFDVIICDYHMPYIDGLETIRMIREKLHLSTEKQPIILLHSSADDEKLYEQYDELGVRFRLIKPVKSTDLYSYLCKLHDPQATPNQPKILDAPLGTAEGSGSATILIAEDVELNMTLIKAHIDRLFPKASVHEAVNGIEAVQLAREITPDIILMDIQMPEMDGNDATREIRALEKELGGHIPIIALTAGALKEEREKSISAGMDDFLTKPIEKEKLRTMLTKYWPDTKDTPAADQKSDTPEAGDEDSVHFSREKFLERTLGKEKLLMQTIEIALRDFPQKIELLNEAIDAEKIDDIRRYAHLLKGAAANLTCTRFSEIAQSMEELASAEDNMAKLQEMNKELQKEWEIVKDLLEN</sequence>
<evidence type="ECO:0000256" key="17">
    <source>
        <dbReference type="SAM" id="Coils"/>
    </source>
</evidence>
<evidence type="ECO:0000256" key="10">
    <source>
        <dbReference type="ARBA" id="ARBA00022741"/>
    </source>
</evidence>
<dbReference type="PROSITE" id="PS50109">
    <property type="entry name" value="HIS_KIN"/>
    <property type="match status" value="1"/>
</dbReference>
<evidence type="ECO:0000256" key="5">
    <source>
        <dbReference type="ARBA" id="ARBA00022519"/>
    </source>
</evidence>
<dbReference type="InterPro" id="IPR013655">
    <property type="entry name" value="PAS_fold_3"/>
</dbReference>
<dbReference type="eggNOG" id="COG2205">
    <property type="taxonomic scope" value="Bacteria"/>
</dbReference>
<dbReference type="InterPro" id="IPR013656">
    <property type="entry name" value="PAS_4"/>
</dbReference>
<evidence type="ECO:0000256" key="11">
    <source>
        <dbReference type="ARBA" id="ARBA00022777"/>
    </source>
</evidence>
<dbReference type="Pfam" id="PF08447">
    <property type="entry name" value="PAS_3"/>
    <property type="match status" value="6"/>
</dbReference>
<dbReference type="OrthoDB" id="9811889at2"/>
<dbReference type="InterPro" id="IPR036097">
    <property type="entry name" value="HisK_dim/P_sf"/>
</dbReference>
<dbReference type="InterPro" id="IPR029016">
    <property type="entry name" value="GAF-like_dom_sf"/>
</dbReference>
<keyword evidence="14" id="KW-0472">Membrane</keyword>
<dbReference type="SMART" id="SM00448">
    <property type="entry name" value="REC"/>
    <property type="match status" value="2"/>
</dbReference>
<dbReference type="InterPro" id="IPR003594">
    <property type="entry name" value="HATPase_dom"/>
</dbReference>
<keyword evidence="17" id="KW-0175">Coiled coil</keyword>
<dbReference type="CDD" id="cd17546">
    <property type="entry name" value="REC_hyHK_CKI1_RcsC-like"/>
    <property type="match status" value="2"/>
</dbReference>
<dbReference type="InterPro" id="IPR008207">
    <property type="entry name" value="Sig_transdc_His_kin_Hpt_dom"/>
</dbReference>
<dbReference type="SUPFAM" id="SSF47226">
    <property type="entry name" value="Histidine-containing phosphotransfer domain, HPT domain"/>
    <property type="match status" value="1"/>
</dbReference>
<organism evidence="24 25">
    <name type="scientific">Chitinivibrio alkaliphilus ACht1</name>
    <dbReference type="NCBI Taxonomy" id="1313304"/>
    <lineage>
        <taxon>Bacteria</taxon>
        <taxon>Pseudomonadati</taxon>
        <taxon>Fibrobacterota</taxon>
        <taxon>Chitinivibrionia</taxon>
        <taxon>Chitinivibrionales</taxon>
        <taxon>Chitinivibrionaceae</taxon>
        <taxon>Chitinivibrio</taxon>
    </lineage>
</organism>
<evidence type="ECO:0000259" key="22">
    <source>
        <dbReference type="PROSITE" id="PS50113"/>
    </source>
</evidence>
<dbReference type="eggNOG" id="COG2203">
    <property type="taxonomic scope" value="Bacteria"/>
</dbReference>
<dbReference type="FunFam" id="1.10.287.130:FF:000003">
    <property type="entry name" value="Histidine kinase"/>
    <property type="match status" value="1"/>
</dbReference>
<dbReference type="EMBL" id="ASJR01000028">
    <property type="protein sequence ID" value="ERP30862.1"/>
    <property type="molecule type" value="Genomic_DNA"/>
</dbReference>
<feature type="domain" description="PAC" evidence="22">
    <location>
        <begin position="455"/>
        <end position="507"/>
    </location>
</feature>
<evidence type="ECO:0000259" key="21">
    <source>
        <dbReference type="PROSITE" id="PS50112"/>
    </source>
</evidence>
<dbReference type="eggNOG" id="COG0642">
    <property type="taxonomic scope" value="Bacteria"/>
</dbReference>
<keyword evidence="5" id="KW-0997">Cell inner membrane</keyword>
<evidence type="ECO:0000256" key="7">
    <source>
        <dbReference type="ARBA" id="ARBA00022679"/>
    </source>
</evidence>
<dbReference type="Gene3D" id="2.10.70.100">
    <property type="match status" value="1"/>
</dbReference>
<feature type="coiled-coil region" evidence="17">
    <location>
        <begin position="1940"/>
        <end position="1974"/>
    </location>
</feature>
<dbReference type="InterPro" id="IPR052162">
    <property type="entry name" value="Sensor_kinase/Photoreceptor"/>
</dbReference>
<dbReference type="InterPro" id="IPR001610">
    <property type="entry name" value="PAC"/>
</dbReference>
<feature type="domain" description="PAC" evidence="22">
    <location>
        <begin position="961"/>
        <end position="1013"/>
    </location>
</feature>
<evidence type="ECO:0000256" key="12">
    <source>
        <dbReference type="ARBA" id="ARBA00022840"/>
    </source>
</evidence>
<evidence type="ECO:0000313" key="25">
    <source>
        <dbReference type="Proteomes" id="UP000017148"/>
    </source>
</evidence>
<evidence type="ECO:0000256" key="18">
    <source>
        <dbReference type="SAM" id="MobiDB-lite"/>
    </source>
</evidence>
<dbReference type="FunFam" id="2.10.70.100:FF:000001">
    <property type="entry name" value="Sensory transduction histidine kinase"/>
    <property type="match status" value="1"/>
</dbReference>
<dbReference type="PRINTS" id="PR00344">
    <property type="entry name" value="BCTRLSENSOR"/>
</dbReference>
<accession>U7D713</accession>
<dbReference type="Gene3D" id="3.40.50.2300">
    <property type="match status" value="2"/>
</dbReference>
<name>U7D713_9BACT</name>
<keyword evidence="6 16" id="KW-0597">Phosphoprotein</keyword>
<dbReference type="PROSITE" id="PS50894">
    <property type="entry name" value="HPT"/>
    <property type="match status" value="1"/>
</dbReference>
<feature type="domain" description="Histidine kinase" evidence="19">
    <location>
        <begin position="1988"/>
        <end position="2209"/>
    </location>
</feature>
<comment type="subcellular location">
    <subcellularLocation>
        <location evidence="2">Cell inner membrane</location>
        <topology evidence="2">Multi-pass membrane protein</topology>
    </subcellularLocation>
</comment>
<evidence type="ECO:0000313" key="24">
    <source>
        <dbReference type="EMBL" id="ERP30862.1"/>
    </source>
</evidence>
<keyword evidence="10" id="KW-0547">Nucleotide-binding</keyword>
<dbReference type="InterPro" id="IPR004358">
    <property type="entry name" value="Sig_transdc_His_kin-like_C"/>
</dbReference>
<keyword evidence="25" id="KW-1185">Reference proteome</keyword>
<feature type="domain" description="PAC" evidence="22">
    <location>
        <begin position="1395"/>
        <end position="1447"/>
    </location>
</feature>
<dbReference type="FunFam" id="3.30.450.20:FF:000099">
    <property type="entry name" value="Sensory box sensor histidine kinase"/>
    <property type="match status" value="1"/>
</dbReference>
<protein>
    <recommendedName>
        <fullName evidence="3">histidine kinase</fullName>
        <ecNumber evidence="3">2.7.13.3</ecNumber>
    </recommendedName>
</protein>
<dbReference type="SUPFAM" id="SSF55874">
    <property type="entry name" value="ATPase domain of HSP90 chaperone/DNA topoisomerase II/histidine kinase"/>
    <property type="match status" value="1"/>
</dbReference>
<dbReference type="SUPFAM" id="SSF47384">
    <property type="entry name" value="Homodimeric domain of signal transducing histidine kinase"/>
    <property type="match status" value="1"/>
</dbReference>
<evidence type="ECO:0000256" key="13">
    <source>
        <dbReference type="ARBA" id="ARBA00022989"/>
    </source>
</evidence>
<keyword evidence="11 24" id="KW-0418">Kinase</keyword>
<evidence type="ECO:0000256" key="3">
    <source>
        <dbReference type="ARBA" id="ARBA00012438"/>
    </source>
</evidence>
<keyword evidence="9" id="KW-0677">Repeat</keyword>
<feature type="domain" description="PAS" evidence="21">
    <location>
        <begin position="1724"/>
        <end position="1769"/>
    </location>
</feature>
<dbReference type="Pfam" id="PF13426">
    <property type="entry name" value="PAS_9"/>
    <property type="match status" value="3"/>
</dbReference>
<dbReference type="Gene3D" id="3.30.450.40">
    <property type="match status" value="1"/>
</dbReference>
<comment type="caution">
    <text evidence="24">The sequence shown here is derived from an EMBL/GenBank/DDBJ whole genome shotgun (WGS) entry which is preliminary data.</text>
</comment>
<feature type="modified residue" description="4-aspartylphosphate" evidence="16">
    <location>
        <position position="2422"/>
    </location>
</feature>
<dbReference type="SMART" id="SM00086">
    <property type="entry name" value="PAC"/>
    <property type="match status" value="12"/>
</dbReference>
<dbReference type="Pfam" id="PF00512">
    <property type="entry name" value="HisKA"/>
    <property type="match status" value="1"/>
</dbReference>
<reference evidence="24 25" key="1">
    <citation type="journal article" date="2013" name="Environ. Microbiol.">
        <title>Genome analysis of Chitinivibrio alkaliphilus gen. nov., sp. nov., a novel extremely haloalkaliphilic anaerobic chitinolytic bacterium from the candidate phylum Termite Group 3.</title>
        <authorList>
            <person name="Sorokin D.Y."/>
            <person name="Gumerov V.M."/>
            <person name="Rakitin A.L."/>
            <person name="Beletsky A.V."/>
            <person name="Damste J.S."/>
            <person name="Muyzer G."/>
            <person name="Mardanov A.V."/>
            <person name="Ravin N.V."/>
        </authorList>
    </citation>
    <scope>NUCLEOTIDE SEQUENCE [LARGE SCALE GENOMIC DNA]</scope>
    <source>
        <strain evidence="24 25">ACht1</strain>
    </source>
</reference>
<evidence type="ECO:0000259" key="19">
    <source>
        <dbReference type="PROSITE" id="PS50109"/>
    </source>
</evidence>
<dbReference type="SUPFAM" id="SSF55785">
    <property type="entry name" value="PYP-like sensor domain (PAS domain)"/>
    <property type="match status" value="14"/>
</dbReference>
<dbReference type="Pfam" id="PF01627">
    <property type="entry name" value="Hpt"/>
    <property type="match status" value="1"/>
</dbReference>
<dbReference type="Gene3D" id="1.20.120.160">
    <property type="entry name" value="HPT domain"/>
    <property type="match status" value="1"/>
</dbReference>
<feature type="domain" description="Response regulatory" evidence="20">
    <location>
        <begin position="2371"/>
        <end position="2491"/>
    </location>
</feature>
<evidence type="ECO:0000256" key="6">
    <source>
        <dbReference type="ARBA" id="ARBA00022553"/>
    </source>
</evidence>
<proteinExistence type="predicted"/>
<dbReference type="RefSeq" id="WP_022637638.1">
    <property type="nucleotide sequence ID" value="NZ_ASJR01000028.1"/>
</dbReference>
<dbReference type="InterPro" id="IPR035965">
    <property type="entry name" value="PAS-like_dom_sf"/>
</dbReference>
<dbReference type="PROSITE" id="PS50113">
    <property type="entry name" value="PAC"/>
    <property type="match status" value="11"/>
</dbReference>
<feature type="domain" description="PAC" evidence="22">
    <location>
        <begin position="1903"/>
        <end position="1956"/>
    </location>
</feature>
<evidence type="ECO:0000256" key="4">
    <source>
        <dbReference type="ARBA" id="ARBA00022475"/>
    </source>
</evidence>
<dbReference type="InterPro" id="IPR005467">
    <property type="entry name" value="His_kinase_dom"/>
</dbReference>
<keyword evidence="12" id="KW-0067">ATP-binding</keyword>
<feature type="domain" description="PAS" evidence="21">
    <location>
        <begin position="124"/>
        <end position="194"/>
    </location>
</feature>
<dbReference type="GO" id="GO:0005524">
    <property type="term" value="F:ATP binding"/>
    <property type="evidence" value="ECO:0007669"/>
    <property type="project" value="UniProtKB-KW"/>
</dbReference>
<dbReference type="FunFam" id="3.30.565.10:FF:000010">
    <property type="entry name" value="Sensor histidine kinase RcsC"/>
    <property type="match status" value="1"/>
</dbReference>
<dbReference type="NCBIfam" id="TIGR00229">
    <property type="entry name" value="sensory_box"/>
    <property type="match status" value="12"/>
</dbReference>
<dbReference type="PROSITE" id="PS50112">
    <property type="entry name" value="PAS"/>
    <property type="match status" value="10"/>
</dbReference>
<evidence type="ECO:0000256" key="14">
    <source>
        <dbReference type="ARBA" id="ARBA00023136"/>
    </source>
</evidence>
<dbReference type="CDD" id="cd16922">
    <property type="entry name" value="HATPase_EvgS-ArcB-TorS-like"/>
    <property type="match status" value="1"/>
</dbReference>
<dbReference type="Pfam" id="PF00072">
    <property type="entry name" value="Response_reg"/>
    <property type="match status" value="2"/>
</dbReference>
<feature type="domain" description="PAC" evidence="22">
    <location>
        <begin position="1517"/>
        <end position="1572"/>
    </location>
</feature>
<feature type="domain" description="PAC" evidence="22">
    <location>
        <begin position="1090"/>
        <end position="1142"/>
    </location>
</feature>
<feature type="domain" description="PAC" evidence="22">
    <location>
        <begin position="1646"/>
        <end position="1698"/>
    </location>
</feature>
<dbReference type="Pfam" id="PF08448">
    <property type="entry name" value="PAS_4"/>
    <property type="match status" value="3"/>
</dbReference>
<dbReference type="Gene3D" id="1.10.287.130">
    <property type="match status" value="1"/>
</dbReference>
<evidence type="ECO:0000256" key="16">
    <source>
        <dbReference type="PROSITE-ProRule" id="PRU00169"/>
    </source>
</evidence>
<evidence type="ECO:0000259" key="20">
    <source>
        <dbReference type="PROSITE" id="PS50110"/>
    </source>
</evidence>
<evidence type="ECO:0000256" key="1">
    <source>
        <dbReference type="ARBA" id="ARBA00000085"/>
    </source>
</evidence>
<feature type="modified residue" description="4-aspartylphosphate" evidence="16">
    <location>
        <position position="2275"/>
    </location>
</feature>
<dbReference type="CDD" id="cd00130">
    <property type="entry name" value="PAS"/>
    <property type="match status" value="11"/>
</dbReference>
<feature type="domain" description="PAC" evidence="22">
    <location>
        <begin position="195"/>
        <end position="249"/>
    </location>
</feature>
<dbReference type="CDD" id="cd00082">
    <property type="entry name" value="HisKA"/>
    <property type="match status" value="1"/>
</dbReference>
<feature type="domain" description="HPt" evidence="23">
    <location>
        <begin position="2529"/>
        <end position="2622"/>
    </location>
</feature>
<feature type="coiled-coil region" evidence="17">
    <location>
        <begin position="1556"/>
        <end position="1583"/>
    </location>
</feature>
<dbReference type="SMART" id="SM00065">
    <property type="entry name" value="GAF"/>
    <property type="match status" value="1"/>
</dbReference>
<comment type="catalytic activity">
    <reaction evidence="1">
        <text>ATP + protein L-histidine = ADP + protein N-phospho-L-histidine.</text>
        <dbReference type="EC" id="2.7.13.3"/>
    </reaction>
</comment>
<feature type="region of interest" description="Disordered" evidence="18">
    <location>
        <begin position="2493"/>
        <end position="2516"/>
    </location>
</feature>
<dbReference type="InterPro" id="IPR011006">
    <property type="entry name" value="CheY-like_superfamily"/>
</dbReference>
<feature type="domain" description="PAS" evidence="21">
    <location>
        <begin position="243"/>
        <end position="313"/>
    </location>
</feature>
<dbReference type="Pfam" id="PF02518">
    <property type="entry name" value="HATPase_c"/>
    <property type="match status" value="1"/>
</dbReference>
<feature type="domain" description="PAS" evidence="21">
    <location>
        <begin position="1826"/>
        <end position="1899"/>
    </location>
</feature>
<keyword evidence="7" id="KW-0808">Transferase</keyword>
<dbReference type="SMART" id="SM00387">
    <property type="entry name" value="HATPase_c"/>
    <property type="match status" value="1"/>
</dbReference>
<dbReference type="GO" id="GO:0000155">
    <property type="term" value="F:phosphorelay sensor kinase activity"/>
    <property type="evidence" value="ECO:0007669"/>
    <property type="project" value="InterPro"/>
</dbReference>
<feature type="domain" description="PAS" evidence="21">
    <location>
        <begin position="1014"/>
        <end position="1086"/>
    </location>
</feature>
<dbReference type="SUPFAM" id="SSF52172">
    <property type="entry name" value="CheY-like"/>
    <property type="match status" value="2"/>
</dbReference>
<dbReference type="InterPro" id="IPR001789">
    <property type="entry name" value="Sig_transdc_resp-reg_receiver"/>
</dbReference>
<feature type="compositionally biased region" description="Basic and acidic residues" evidence="18">
    <location>
        <begin position="2493"/>
        <end position="2506"/>
    </location>
</feature>
<dbReference type="InterPro" id="IPR000700">
    <property type="entry name" value="PAS-assoc_C"/>
</dbReference>
<feature type="domain" description="PAC" evidence="22">
    <location>
        <begin position="1773"/>
        <end position="1825"/>
    </location>
</feature>
<dbReference type="InterPro" id="IPR036641">
    <property type="entry name" value="HPT_dom_sf"/>
</dbReference>
<dbReference type="PROSITE" id="PS50110">
    <property type="entry name" value="RESPONSE_REGULATORY"/>
    <property type="match status" value="2"/>
</dbReference>
<dbReference type="SMART" id="SM00388">
    <property type="entry name" value="HisKA"/>
    <property type="match status" value="1"/>
</dbReference>
<dbReference type="InterPro" id="IPR000014">
    <property type="entry name" value="PAS"/>
</dbReference>
<feature type="domain" description="PAC" evidence="22">
    <location>
        <begin position="830"/>
        <end position="882"/>
    </location>
</feature>
<keyword evidence="8" id="KW-0812">Transmembrane</keyword>
<feature type="domain" description="Response regulatory" evidence="20">
    <location>
        <begin position="2225"/>
        <end position="2345"/>
    </location>
</feature>
<dbReference type="PATRIC" id="fig|1313304.3.peg.2162"/>
<evidence type="ECO:0000256" key="8">
    <source>
        <dbReference type="ARBA" id="ARBA00022692"/>
    </source>
</evidence>
<evidence type="ECO:0000256" key="15">
    <source>
        <dbReference type="PROSITE-ProRule" id="PRU00110"/>
    </source>
</evidence>
<feature type="domain" description="PAS" evidence="21">
    <location>
        <begin position="883"/>
        <end position="958"/>
    </location>
</feature>
<dbReference type="SMART" id="SM00091">
    <property type="entry name" value="PAS"/>
    <property type="match status" value="13"/>
</dbReference>
<dbReference type="STRING" id="1313304.CALK_2273"/>